<dbReference type="Gene3D" id="3.40.390.10">
    <property type="entry name" value="Collagenase (Catalytic Domain)"/>
    <property type="match status" value="1"/>
</dbReference>
<organism evidence="1 2">
    <name type="scientific">Ancylostoma caninum</name>
    <name type="common">Dog hookworm</name>
    <dbReference type="NCBI Taxonomy" id="29170"/>
    <lineage>
        <taxon>Eukaryota</taxon>
        <taxon>Metazoa</taxon>
        <taxon>Ecdysozoa</taxon>
        <taxon>Nematoda</taxon>
        <taxon>Chromadorea</taxon>
        <taxon>Rhabditida</taxon>
        <taxon>Rhabditina</taxon>
        <taxon>Rhabditomorpha</taxon>
        <taxon>Strongyloidea</taxon>
        <taxon>Ancylostomatidae</taxon>
        <taxon>Ancylostomatinae</taxon>
        <taxon>Ancylostoma</taxon>
    </lineage>
</organism>
<gene>
    <name evidence="1" type="ORF">ANCCAN_06390</name>
</gene>
<keyword evidence="2" id="KW-1185">Reference proteome</keyword>
<dbReference type="AlphaFoldDB" id="A0A368GSZ8"/>
<sequence length="66" mass="7770">MPEFCFKVHLQSDLPGEYRILSEAKNDNYGMEYDYGSITQYNWRRNMETVSLGSMIAARKKLPFDI</sequence>
<reference evidence="1 2" key="1">
    <citation type="submission" date="2014-10" db="EMBL/GenBank/DDBJ databases">
        <title>Draft genome of the hookworm Ancylostoma caninum.</title>
        <authorList>
            <person name="Mitreva M."/>
        </authorList>
    </citation>
    <scope>NUCLEOTIDE SEQUENCE [LARGE SCALE GENOMIC DNA]</scope>
    <source>
        <strain evidence="1 2">Baltimore</strain>
    </source>
</reference>
<comment type="caution">
    <text evidence="1">The sequence shown here is derived from an EMBL/GenBank/DDBJ whole genome shotgun (WGS) entry which is preliminary data.</text>
</comment>
<dbReference type="InterPro" id="IPR024079">
    <property type="entry name" value="MetalloPept_cat_dom_sf"/>
</dbReference>
<proteinExistence type="predicted"/>
<dbReference type="EMBL" id="JOJR01000061">
    <property type="protein sequence ID" value="RCN47493.1"/>
    <property type="molecule type" value="Genomic_DNA"/>
</dbReference>
<dbReference type="Proteomes" id="UP000252519">
    <property type="component" value="Unassembled WGS sequence"/>
</dbReference>
<accession>A0A368GSZ8</accession>
<protein>
    <submittedName>
        <fullName evidence="1">Uncharacterized protein</fullName>
    </submittedName>
</protein>
<name>A0A368GSZ8_ANCCA</name>
<evidence type="ECO:0000313" key="2">
    <source>
        <dbReference type="Proteomes" id="UP000252519"/>
    </source>
</evidence>
<evidence type="ECO:0000313" key="1">
    <source>
        <dbReference type="EMBL" id="RCN47493.1"/>
    </source>
</evidence>
<dbReference type="GO" id="GO:0008237">
    <property type="term" value="F:metallopeptidase activity"/>
    <property type="evidence" value="ECO:0007669"/>
    <property type="project" value="InterPro"/>
</dbReference>